<proteinExistence type="predicted"/>
<dbReference type="EMBL" id="JAAMRF010000008">
    <property type="protein sequence ID" value="MBA1274849.1"/>
    <property type="molecule type" value="Genomic_DNA"/>
</dbReference>
<protein>
    <submittedName>
        <fullName evidence="1">Uncharacterized protein</fullName>
    </submittedName>
</protein>
<name>A0ABR5Z3W2_9GAMM</name>
<gene>
    <name evidence="1" type="ORF">G7026_15960</name>
</gene>
<dbReference type="RefSeq" id="WP_181071895.1">
    <property type="nucleotide sequence ID" value="NZ_JAAMRF010000008.1"/>
</dbReference>
<reference evidence="1 2" key="1">
    <citation type="submission" date="2020-02" db="EMBL/GenBank/DDBJ databases">
        <title>Synteny-based analysis reveals conserved mechanism for high triclosan tolerance in Pseudomonas, as well as instances of horizontal transfer.</title>
        <authorList>
            <person name="Mcfarland A.G."/>
            <person name="Bertucci H.K."/>
            <person name="Litmann E."/>
            <person name="Shen J."/>
            <person name="Huttenhower C."/>
            <person name="Hartmann E.M."/>
        </authorList>
    </citation>
    <scope>NUCLEOTIDE SEQUENCE [LARGE SCALE GENOMIC DNA]</scope>
    <source>
        <strain evidence="1 2">115A1</strain>
    </source>
</reference>
<evidence type="ECO:0000313" key="1">
    <source>
        <dbReference type="EMBL" id="MBA1274849.1"/>
    </source>
</evidence>
<organism evidence="1 2">
    <name type="scientific">Stutzerimonas azotifigens</name>
    <dbReference type="NCBI Taxonomy" id="291995"/>
    <lineage>
        <taxon>Bacteria</taxon>
        <taxon>Pseudomonadati</taxon>
        <taxon>Pseudomonadota</taxon>
        <taxon>Gammaproteobacteria</taxon>
        <taxon>Pseudomonadales</taxon>
        <taxon>Pseudomonadaceae</taxon>
        <taxon>Stutzerimonas</taxon>
    </lineage>
</organism>
<sequence length="159" mass="17256">MNHHSETGAAGKLLLLVMVPAALLFWAFVATASYVAPSSLDGRYTSAGQVVTGSGEVLNVSHSVVFSNGRFYSMTRKAPAILEASGRVETDLRGRIRLHVEAGEISGLSEETELDDELLFNLLYGRHKGAQITFERVGACFYGVETQQVYCADNRADLL</sequence>
<accession>A0ABR5Z3W2</accession>
<dbReference type="Proteomes" id="UP000786387">
    <property type="component" value="Unassembled WGS sequence"/>
</dbReference>
<evidence type="ECO:0000313" key="2">
    <source>
        <dbReference type="Proteomes" id="UP000786387"/>
    </source>
</evidence>
<comment type="caution">
    <text evidence="1">The sequence shown here is derived from an EMBL/GenBank/DDBJ whole genome shotgun (WGS) entry which is preliminary data.</text>
</comment>
<keyword evidence="2" id="KW-1185">Reference proteome</keyword>